<evidence type="ECO:0000313" key="2">
    <source>
        <dbReference type="Proteomes" id="UP000004596"/>
    </source>
</evidence>
<evidence type="ECO:0000313" key="1">
    <source>
        <dbReference type="EMBL" id="EDV05382.1"/>
    </source>
</evidence>
<organism evidence="1 2">
    <name type="scientific">Bacteroides intestinalis DSM 17393</name>
    <dbReference type="NCBI Taxonomy" id="471870"/>
    <lineage>
        <taxon>Bacteria</taxon>
        <taxon>Pseudomonadati</taxon>
        <taxon>Bacteroidota</taxon>
        <taxon>Bacteroidia</taxon>
        <taxon>Bacteroidales</taxon>
        <taxon>Bacteroidaceae</taxon>
        <taxon>Bacteroides</taxon>
    </lineage>
</organism>
<reference evidence="1 2" key="2">
    <citation type="submission" date="2008-04" db="EMBL/GenBank/DDBJ databases">
        <authorList>
            <person name="Fulton L."/>
            <person name="Clifton S."/>
            <person name="Fulton B."/>
            <person name="Xu J."/>
            <person name="Minx P."/>
            <person name="Pepin K.H."/>
            <person name="Johnson M."/>
            <person name="Thiruvilangam P."/>
            <person name="Bhonagiri V."/>
            <person name="Nash W.E."/>
            <person name="Mardis E.R."/>
            <person name="Wilson R.K."/>
        </authorList>
    </citation>
    <scope>NUCLEOTIDE SEQUENCE [LARGE SCALE GENOMIC DNA]</scope>
    <source>
        <strain evidence="1 2">DSM 17393</strain>
    </source>
</reference>
<protein>
    <submittedName>
        <fullName evidence="1">Uncharacterized protein</fullName>
    </submittedName>
</protein>
<comment type="caution">
    <text evidence="1">The sequence shown here is derived from an EMBL/GenBank/DDBJ whole genome shotgun (WGS) entry which is preliminary data.</text>
</comment>
<dbReference type="AlphaFoldDB" id="B3CGL1"/>
<gene>
    <name evidence="1" type="ORF">BACINT_04528</name>
</gene>
<accession>B3CGL1</accession>
<dbReference type="EMBL" id="ABJL02000008">
    <property type="protein sequence ID" value="EDV05382.1"/>
    <property type="molecule type" value="Genomic_DNA"/>
</dbReference>
<reference evidence="1 2" key="1">
    <citation type="submission" date="2008-04" db="EMBL/GenBank/DDBJ databases">
        <title>Draft genome sequence of Bacteroides intestinalis (DSM 17393).</title>
        <authorList>
            <person name="Sudarsanam P."/>
            <person name="Ley R."/>
            <person name="Guruge J."/>
            <person name="Turnbaugh P.J."/>
            <person name="Mahowald M."/>
            <person name="Liep D."/>
            <person name="Gordon J."/>
        </authorList>
    </citation>
    <scope>NUCLEOTIDE SEQUENCE [LARGE SCALE GENOMIC DNA]</scope>
    <source>
        <strain evidence="1 2">DSM 17393</strain>
    </source>
</reference>
<dbReference type="eggNOG" id="ENOG5030MIG">
    <property type="taxonomic scope" value="Bacteria"/>
</dbReference>
<dbReference type="Proteomes" id="UP000004596">
    <property type="component" value="Unassembled WGS sequence"/>
</dbReference>
<sequence length="53" mass="5760">MLFKIVSHTAQDAILSGKGNHASVDMQAFCRGKVRSLCVMGNVPLYAVGSFFR</sequence>
<name>B3CGL1_9BACE</name>
<proteinExistence type="predicted"/>